<accession>R4YJQ3</accession>
<feature type="transmembrane region" description="Helical" evidence="1">
    <location>
        <begin position="72"/>
        <end position="92"/>
    </location>
</feature>
<dbReference type="AlphaFoldDB" id="R4YJQ3"/>
<dbReference type="InterPro" id="IPR004891">
    <property type="entry name" value="Mercury-R_MerC"/>
</dbReference>
<dbReference type="Proteomes" id="UP000032749">
    <property type="component" value="Chromosome"/>
</dbReference>
<sequence>MKSASINIDKVAIGLSTVCTVHCLLLPIILVMLPALSTNIFGDEVFHQWLLIAVIPTSLIALTMGCRQHKNLSVMIFGLLGLAILIPTAFFGHDLLGEAGEKIASVLGAAFIALGHIRNSSLCKDCGSTDQQCH</sequence>
<protein>
    <recommendedName>
        <fullName evidence="4">MerC domain-containing protein</fullName>
    </recommendedName>
</protein>
<feature type="transmembrane region" description="Helical" evidence="1">
    <location>
        <begin position="45"/>
        <end position="65"/>
    </location>
</feature>
<gene>
    <name evidence="2" type="ORF">OLEAN_C01640</name>
</gene>
<dbReference type="KEGG" id="oai:OLEAN_C01640"/>
<reference evidence="2 3" key="1">
    <citation type="journal article" date="2013" name="Nat. Commun.">
        <title>Genome sequence and functional genomic analysis of the oil-degrading bacterium Oleispira antarctica.</title>
        <authorList>
            <person name="Kube M."/>
            <person name="Chernikova T.N."/>
            <person name="Al-Ramahi Y."/>
            <person name="Beloqui A."/>
            <person name="Lopez-Cortez N."/>
            <person name="Guazzaroni M.E."/>
            <person name="Heipieper H.J."/>
            <person name="Klages S."/>
            <person name="Kotsyurbenko O.R."/>
            <person name="Langer I."/>
            <person name="Nechitaylo T.Y."/>
            <person name="Lunsdorf H."/>
            <person name="Fernandez M."/>
            <person name="Juarez S."/>
            <person name="Ciordia S."/>
            <person name="Singer A."/>
            <person name="Kagan O."/>
            <person name="Egorova O."/>
            <person name="Petit P.A."/>
            <person name="Stogios P."/>
            <person name="Kim Y."/>
            <person name="Tchigvintsev A."/>
            <person name="Flick R."/>
            <person name="Denaro R."/>
            <person name="Genovese M."/>
            <person name="Albar J.P."/>
            <person name="Reva O.N."/>
            <person name="Martinez-Gomariz M."/>
            <person name="Tran H."/>
            <person name="Ferrer M."/>
            <person name="Savchenko A."/>
            <person name="Yakunin A.F."/>
            <person name="Yakimov M.M."/>
            <person name="Golyshina O.V."/>
            <person name="Reinhardt R."/>
            <person name="Golyshin P.N."/>
        </authorList>
    </citation>
    <scope>NUCLEOTIDE SEQUENCE [LARGE SCALE GENOMIC DNA]</scope>
</reference>
<dbReference type="OrthoDB" id="34373at2"/>
<dbReference type="EMBL" id="FO203512">
    <property type="protein sequence ID" value="CCK74340.1"/>
    <property type="molecule type" value="Genomic_DNA"/>
</dbReference>
<keyword evidence="3" id="KW-1185">Reference proteome</keyword>
<evidence type="ECO:0000313" key="2">
    <source>
        <dbReference type="EMBL" id="CCK74340.1"/>
    </source>
</evidence>
<dbReference type="Pfam" id="PF03203">
    <property type="entry name" value="MerC"/>
    <property type="match status" value="1"/>
</dbReference>
<name>R4YJQ3_OLEAN</name>
<feature type="transmembrane region" description="Helical" evidence="1">
    <location>
        <begin position="12"/>
        <end position="33"/>
    </location>
</feature>
<dbReference type="GO" id="GO:0015097">
    <property type="term" value="F:mercury ion transmembrane transporter activity"/>
    <property type="evidence" value="ECO:0007669"/>
    <property type="project" value="InterPro"/>
</dbReference>
<evidence type="ECO:0008006" key="4">
    <source>
        <dbReference type="Google" id="ProtNLM"/>
    </source>
</evidence>
<keyword evidence="1" id="KW-0812">Transmembrane</keyword>
<organism evidence="2 3">
    <name type="scientific">Oleispira antarctica RB-8</name>
    <dbReference type="NCBI Taxonomy" id="698738"/>
    <lineage>
        <taxon>Bacteria</taxon>
        <taxon>Pseudomonadati</taxon>
        <taxon>Pseudomonadota</taxon>
        <taxon>Gammaproteobacteria</taxon>
        <taxon>Oceanospirillales</taxon>
        <taxon>Oceanospirillaceae</taxon>
        <taxon>Oleispira</taxon>
    </lineage>
</organism>
<dbReference type="STRING" id="698738.OLEAN_C01640"/>
<keyword evidence="1" id="KW-1133">Transmembrane helix</keyword>
<proteinExistence type="predicted"/>
<keyword evidence="1" id="KW-0472">Membrane</keyword>
<dbReference type="HOGENOM" id="CLU_135628_0_1_6"/>
<evidence type="ECO:0000256" key="1">
    <source>
        <dbReference type="SAM" id="Phobius"/>
    </source>
</evidence>
<dbReference type="GO" id="GO:0016020">
    <property type="term" value="C:membrane"/>
    <property type="evidence" value="ECO:0007669"/>
    <property type="project" value="InterPro"/>
</dbReference>
<evidence type="ECO:0000313" key="3">
    <source>
        <dbReference type="Proteomes" id="UP000032749"/>
    </source>
</evidence>